<reference evidence="2 3" key="1">
    <citation type="journal article" date="2012" name="Science">
        <title>The Paleozoic origin of enzymatic lignin decomposition reconstructed from 31 fungal genomes.</title>
        <authorList>
            <person name="Floudas D."/>
            <person name="Binder M."/>
            <person name="Riley R."/>
            <person name="Barry K."/>
            <person name="Blanchette R.A."/>
            <person name="Henrissat B."/>
            <person name="Martinez A.T."/>
            <person name="Otillar R."/>
            <person name="Spatafora J.W."/>
            <person name="Yadav J.S."/>
            <person name="Aerts A."/>
            <person name="Benoit I."/>
            <person name="Boyd A."/>
            <person name="Carlson A."/>
            <person name="Copeland A."/>
            <person name="Coutinho P.M."/>
            <person name="de Vries R.P."/>
            <person name="Ferreira P."/>
            <person name="Findley K."/>
            <person name="Foster B."/>
            <person name="Gaskell J."/>
            <person name="Glotzer D."/>
            <person name="Gorecki P."/>
            <person name="Heitman J."/>
            <person name="Hesse C."/>
            <person name="Hori C."/>
            <person name="Igarashi K."/>
            <person name="Jurgens J.A."/>
            <person name="Kallen N."/>
            <person name="Kersten P."/>
            <person name="Kohler A."/>
            <person name="Kuees U."/>
            <person name="Kumar T.K.A."/>
            <person name="Kuo A."/>
            <person name="LaButti K."/>
            <person name="Larrondo L.F."/>
            <person name="Lindquist E."/>
            <person name="Ling A."/>
            <person name="Lombard V."/>
            <person name="Lucas S."/>
            <person name="Lundell T."/>
            <person name="Martin R."/>
            <person name="McLaughlin D.J."/>
            <person name="Morgenstern I."/>
            <person name="Morin E."/>
            <person name="Murat C."/>
            <person name="Nagy L.G."/>
            <person name="Nolan M."/>
            <person name="Ohm R.A."/>
            <person name="Patyshakuliyeva A."/>
            <person name="Rokas A."/>
            <person name="Ruiz-Duenas F.J."/>
            <person name="Sabat G."/>
            <person name="Salamov A."/>
            <person name="Samejima M."/>
            <person name="Schmutz J."/>
            <person name="Slot J.C."/>
            <person name="St John F."/>
            <person name="Stenlid J."/>
            <person name="Sun H."/>
            <person name="Sun S."/>
            <person name="Syed K."/>
            <person name="Tsang A."/>
            <person name="Wiebenga A."/>
            <person name="Young D."/>
            <person name="Pisabarro A."/>
            <person name="Eastwood D.C."/>
            <person name="Martin F."/>
            <person name="Cullen D."/>
            <person name="Grigoriev I.V."/>
            <person name="Hibbett D.S."/>
        </authorList>
    </citation>
    <scope>NUCLEOTIDE SEQUENCE [LARGE SCALE GENOMIC DNA]</scope>
    <source>
        <strain evidence="2 3">MD-104</strain>
    </source>
</reference>
<dbReference type="STRING" id="742152.A0A2H3J4K5"/>
<organism evidence="2 3">
    <name type="scientific">Wolfiporia cocos (strain MD-104)</name>
    <name type="common">Brown rot fungus</name>
    <dbReference type="NCBI Taxonomy" id="742152"/>
    <lineage>
        <taxon>Eukaryota</taxon>
        <taxon>Fungi</taxon>
        <taxon>Dikarya</taxon>
        <taxon>Basidiomycota</taxon>
        <taxon>Agaricomycotina</taxon>
        <taxon>Agaricomycetes</taxon>
        <taxon>Polyporales</taxon>
        <taxon>Phaeolaceae</taxon>
        <taxon>Wolfiporia</taxon>
    </lineage>
</organism>
<dbReference type="AlphaFoldDB" id="A0A2H3J4K5"/>
<evidence type="ECO:0000313" key="2">
    <source>
        <dbReference type="EMBL" id="PCH37126.1"/>
    </source>
</evidence>
<dbReference type="OMA" id="SHWEKAT"/>
<accession>A0A2H3J4K5</accession>
<proteinExistence type="predicted"/>
<name>A0A2H3J4K5_WOLCO</name>
<dbReference type="OrthoDB" id="3253399at2759"/>
<dbReference type="EMBL" id="KB467909">
    <property type="protein sequence ID" value="PCH37126.1"/>
    <property type="molecule type" value="Genomic_DNA"/>
</dbReference>
<keyword evidence="3" id="KW-1185">Reference proteome</keyword>
<feature type="region of interest" description="Disordered" evidence="1">
    <location>
        <begin position="1"/>
        <end position="270"/>
    </location>
</feature>
<feature type="compositionally biased region" description="Acidic residues" evidence="1">
    <location>
        <begin position="153"/>
        <end position="179"/>
    </location>
</feature>
<feature type="compositionally biased region" description="Basic and acidic residues" evidence="1">
    <location>
        <begin position="124"/>
        <end position="133"/>
    </location>
</feature>
<dbReference type="Proteomes" id="UP000218811">
    <property type="component" value="Unassembled WGS sequence"/>
</dbReference>
<feature type="compositionally biased region" description="Acidic residues" evidence="1">
    <location>
        <begin position="134"/>
        <end position="145"/>
    </location>
</feature>
<feature type="compositionally biased region" description="Basic and acidic residues" evidence="1">
    <location>
        <begin position="49"/>
        <end position="62"/>
    </location>
</feature>
<evidence type="ECO:0000313" key="3">
    <source>
        <dbReference type="Proteomes" id="UP000218811"/>
    </source>
</evidence>
<feature type="compositionally biased region" description="Acidic residues" evidence="1">
    <location>
        <begin position="113"/>
        <end position="123"/>
    </location>
</feature>
<evidence type="ECO:0000256" key="1">
    <source>
        <dbReference type="SAM" id="MobiDB-lite"/>
    </source>
</evidence>
<protein>
    <submittedName>
        <fullName evidence="2">Uncharacterized protein</fullName>
    </submittedName>
</protein>
<feature type="compositionally biased region" description="Basic residues" evidence="1">
    <location>
        <begin position="227"/>
        <end position="238"/>
    </location>
</feature>
<feature type="compositionally biased region" description="Polar residues" evidence="1">
    <location>
        <begin position="202"/>
        <end position="212"/>
    </location>
</feature>
<sequence>MASRHPSPETSDDEAPESFSFGTSKAAAKGEQGALHQFQAAEKQKNKRKNQERDRVLKERAAQAKANAVRKGKGKAAPAKKAAVEKKEESHERHNAHGEDDLETRMKRAMKEAEEESDIEDDAEGRNGSKDGLEESDAESAEDEANSSSDRGVEEEEGEEEEEEEEEEKEGGRDESEDEEYRKPLPTSPSKKNYLPDHLFQSALSKVPSTSSSKRKLDVSGGESKPPAKKRKRAKRTGKGKDILVGSKMIRTLPQPSTTPVPRAMIPPGNTKKFLKRTLQLKSSASNSKVKGWERRAANVGIMRRNGPAASFVRS</sequence>
<feature type="compositionally biased region" description="Basic and acidic residues" evidence="1">
    <location>
        <begin position="82"/>
        <end position="112"/>
    </location>
</feature>
<gene>
    <name evidence="2" type="ORF">WOLCODRAFT_167324</name>
</gene>